<protein>
    <submittedName>
        <fullName evidence="2">Uncharacterized protein</fullName>
    </submittedName>
</protein>
<evidence type="ECO:0000313" key="2">
    <source>
        <dbReference type="EMBL" id="AFK38195.1"/>
    </source>
</evidence>
<feature type="transmembrane region" description="Helical" evidence="1">
    <location>
        <begin position="36"/>
        <end position="60"/>
    </location>
</feature>
<accession>I3SD53</accession>
<organism evidence="2">
    <name type="scientific">Lotus japonicus</name>
    <name type="common">Lotus corniculatus var. japonicus</name>
    <dbReference type="NCBI Taxonomy" id="34305"/>
    <lineage>
        <taxon>Eukaryota</taxon>
        <taxon>Viridiplantae</taxon>
        <taxon>Streptophyta</taxon>
        <taxon>Embryophyta</taxon>
        <taxon>Tracheophyta</taxon>
        <taxon>Spermatophyta</taxon>
        <taxon>Magnoliopsida</taxon>
        <taxon>eudicotyledons</taxon>
        <taxon>Gunneridae</taxon>
        <taxon>Pentapetalae</taxon>
        <taxon>rosids</taxon>
        <taxon>fabids</taxon>
        <taxon>Fabales</taxon>
        <taxon>Fabaceae</taxon>
        <taxon>Papilionoideae</taxon>
        <taxon>50 kb inversion clade</taxon>
        <taxon>NPAAA clade</taxon>
        <taxon>Hologalegina</taxon>
        <taxon>robinioid clade</taxon>
        <taxon>Loteae</taxon>
        <taxon>Lotus</taxon>
    </lineage>
</organism>
<proteinExistence type="evidence at transcript level"/>
<name>I3SD53_LOTJA</name>
<dbReference type="EMBL" id="BT138400">
    <property type="protein sequence ID" value="AFK38195.1"/>
    <property type="molecule type" value="mRNA"/>
</dbReference>
<keyword evidence="1" id="KW-0472">Membrane</keyword>
<dbReference type="AlphaFoldDB" id="I3SD53"/>
<keyword evidence="1" id="KW-1133">Transmembrane helix</keyword>
<keyword evidence="1" id="KW-0812">Transmembrane</keyword>
<reference evidence="2" key="1">
    <citation type="submission" date="2012-05" db="EMBL/GenBank/DDBJ databases">
        <authorList>
            <person name="Krishnakumar V."/>
            <person name="Cheung F."/>
            <person name="Xiao Y."/>
            <person name="Chan A."/>
            <person name="Moskal W.A."/>
            <person name="Town C.D."/>
        </authorList>
    </citation>
    <scope>NUCLEOTIDE SEQUENCE</scope>
</reference>
<evidence type="ECO:0000256" key="1">
    <source>
        <dbReference type="SAM" id="Phobius"/>
    </source>
</evidence>
<sequence>MKESTLKYKDLTQAYKQHRGATSSTSFLLKFFTLRFLCIVSIIIIGLVVKFFLLIFIGGFPYHNQVAVHLPDLIALFFEIRLLHGEEEFFVLGLGPLRG</sequence>